<evidence type="ECO:0000313" key="1">
    <source>
        <dbReference type="EMBL" id="MBS9533141.1"/>
    </source>
</evidence>
<protein>
    <recommendedName>
        <fullName evidence="3">DUF559 domain-containing protein</fullName>
    </recommendedName>
</protein>
<dbReference type="Proteomes" id="UP001519535">
    <property type="component" value="Unassembled WGS sequence"/>
</dbReference>
<dbReference type="Gene3D" id="3.40.960.10">
    <property type="entry name" value="VSR Endonuclease"/>
    <property type="match status" value="1"/>
</dbReference>
<sequence length="313" mass="33789">MTEPAWPFLGAEVLAAKVMPERAMRSLYEAVYPGVYVPHGIDLTACQRAAAAWLWSRRRGVVAGNSAAALLGAKWVDAALDAELVHDNHKSPPRLVVYTDTLLPGEVVTVAGMPVTSPARTAFDIGRRTRSRLAGVQRLDALVNATGVGIAEVEAVIAAHPGARYLTRLRGILPLVDGGAESPQETRTRLALIDAGLPAPETQIVVRDASGGFVARVDWGYLPLAGEGYRSLKVGVEYDGPQHWTDPKQRQRDIDRHAALTAEGWVIIRVTAELLNYRLATFIGRVEDAMYAAGWMGRTASGKPATLERRVAS</sequence>
<evidence type="ECO:0008006" key="3">
    <source>
        <dbReference type="Google" id="ProtNLM"/>
    </source>
</evidence>
<reference evidence="1 2" key="1">
    <citation type="submission" date="2021-05" db="EMBL/GenBank/DDBJ databases">
        <title>Mycobacterium acidophilum sp. nov., an extremely acid-tolerant member of the genus Mycobacterium.</title>
        <authorList>
            <person name="Xia J."/>
        </authorList>
    </citation>
    <scope>NUCLEOTIDE SEQUENCE [LARGE SCALE GENOMIC DNA]</scope>
    <source>
        <strain evidence="1 2">M1</strain>
    </source>
</reference>
<dbReference type="EMBL" id="JAHCLR010000007">
    <property type="protein sequence ID" value="MBS9533141.1"/>
    <property type="molecule type" value="Genomic_DNA"/>
</dbReference>
<name>A0ABS5RFS4_9MYCO</name>
<organism evidence="1 2">
    <name type="scientific">Mycolicibacter acidiphilus</name>
    <dbReference type="NCBI Taxonomy" id="2835306"/>
    <lineage>
        <taxon>Bacteria</taxon>
        <taxon>Bacillati</taxon>
        <taxon>Actinomycetota</taxon>
        <taxon>Actinomycetes</taxon>
        <taxon>Mycobacteriales</taxon>
        <taxon>Mycobacteriaceae</taxon>
        <taxon>Mycolicibacter</taxon>
    </lineage>
</organism>
<evidence type="ECO:0000313" key="2">
    <source>
        <dbReference type="Proteomes" id="UP001519535"/>
    </source>
</evidence>
<accession>A0ABS5RFS4</accession>
<dbReference type="RefSeq" id="WP_214092031.1">
    <property type="nucleotide sequence ID" value="NZ_JAHCLR010000007.1"/>
</dbReference>
<gene>
    <name evidence="1" type="ORF">KIH27_05995</name>
</gene>
<comment type="caution">
    <text evidence="1">The sequence shown here is derived from an EMBL/GenBank/DDBJ whole genome shotgun (WGS) entry which is preliminary data.</text>
</comment>
<keyword evidence="2" id="KW-1185">Reference proteome</keyword>
<proteinExistence type="predicted"/>